<feature type="compositionally biased region" description="Basic and acidic residues" evidence="1">
    <location>
        <begin position="22"/>
        <end position="36"/>
    </location>
</feature>
<evidence type="ECO:0000256" key="1">
    <source>
        <dbReference type="SAM" id="MobiDB-lite"/>
    </source>
</evidence>
<reference evidence="2 3" key="1">
    <citation type="journal article" date="2018" name="Nat. Ecol. Evol.">
        <title>Shark genomes provide insights into elasmobranch evolution and the origin of vertebrates.</title>
        <authorList>
            <person name="Hara Y"/>
            <person name="Yamaguchi K"/>
            <person name="Onimaru K"/>
            <person name="Kadota M"/>
            <person name="Koyanagi M"/>
            <person name="Keeley SD"/>
            <person name="Tatsumi K"/>
            <person name="Tanaka K"/>
            <person name="Motone F"/>
            <person name="Kageyama Y"/>
            <person name="Nozu R"/>
            <person name="Adachi N"/>
            <person name="Nishimura O"/>
            <person name="Nakagawa R"/>
            <person name="Tanegashima C"/>
            <person name="Kiyatake I"/>
            <person name="Matsumoto R"/>
            <person name="Murakumo K"/>
            <person name="Nishida K"/>
            <person name="Terakita A"/>
            <person name="Kuratani S"/>
            <person name="Sato K"/>
            <person name="Hyodo S Kuraku.S."/>
        </authorList>
    </citation>
    <scope>NUCLEOTIDE SEQUENCE [LARGE SCALE GENOMIC DNA]</scope>
</reference>
<gene>
    <name evidence="2" type="ORF">chiPu_0022053</name>
</gene>
<dbReference type="EMBL" id="BEZZ01005706">
    <property type="protein sequence ID" value="GCC18016.1"/>
    <property type="molecule type" value="Genomic_DNA"/>
</dbReference>
<accession>A0A401RIU2</accession>
<sequence length="96" mass="9888">MAHGRLPACRGGRALGADAEGNSDRRLPESAAEARVRNGTSNSVDTRSPSAQRLPVIPTDFGRHGGSRNLLHTLRGVGGGGRATKCQLLCCQGAGP</sequence>
<name>A0A401RIU2_CHIPU</name>
<comment type="caution">
    <text evidence="2">The sequence shown here is derived from an EMBL/GenBank/DDBJ whole genome shotgun (WGS) entry which is preliminary data.</text>
</comment>
<organism evidence="2 3">
    <name type="scientific">Chiloscyllium punctatum</name>
    <name type="common">Brownbanded bambooshark</name>
    <name type="synonym">Hemiscyllium punctatum</name>
    <dbReference type="NCBI Taxonomy" id="137246"/>
    <lineage>
        <taxon>Eukaryota</taxon>
        <taxon>Metazoa</taxon>
        <taxon>Chordata</taxon>
        <taxon>Craniata</taxon>
        <taxon>Vertebrata</taxon>
        <taxon>Chondrichthyes</taxon>
        <taxon>Elasmobranchii</taxon>
        <taxon>Galeomorphii</taxon>
        <taxon>Galeoidea</taxon>
        <taxon>Orectolobiformes</taxon>
        <taxon>Hemiscylliidae</taxon>
        <taxon>Chiloscyllium</taxon>
    </lineage>
</organism>
<dbReference type="Proteomes" id="UP000287033">
    <property type="component" value="Unassembled WGS sequence"/>
</dbReference>
<feature type="compositionally biased region" description="Polar residues" evidence="1">
    <location>
        <begin position="38"/>
        <end position="51"/>
    </location>
</feature>
<dbReference type="AlphaFoldDB" id="A0A401RIU2"/>
<keyword evidence="3" id="KW-1185">Reference proteome</keyword>
<feature type="region of interest" description="Disordered" evidence="1">
    <location>
        <begin position="1"/>
        <end position="64"/>
    </location>
</feature>
<protein>
    <submittedName>
        <fullName evidence="2">Uncharacterized protein</fullName>
    </submittedName>
</protein>
<evidence type="ECO:0000313" key="3">
    <source>
        <dbReference type="Proteomes" id="UP000287033"/>
    </source>
</evidence>
<evidence type="ECO:0000313" key="2">
    <source>
        <dbReference type="EMBL" id="GCC18016.1"/>
    </source>
</evidence>
<proteinExistence type="predicted"/>